<comment type="subcellular location">
    <subcellularLocation>
        <location evidence="1">Cell inner membrane</location>
        <topology evidence="1">Multi-pass membrane protein</topology>
    </subcellularLocation>
    <subcellularLocation>
        <location evidence="9">Cell membrane</location>
        <topology evidence="9">Multi-pass membrane protein</topology>
    </subcellularLocation>
</comment>
<evidence type="ECO:0000256" key="7">
    <source>
        <dbReference type="ARBA" id="ARBA00022989"/>
    </source>
</evidence>
<organism evidence="11 12">
    <name type="scientific">Thalassospira lucentensis</name>
    <dbReference type="NCBI Taxonomy" id="168935"/>
    <lineage>
        <taxon>Bacteria</taxon>
        <taxon>Pseudomonadati</taxon>
        <taxon>Pseudomonadota</taxon>
        <taxon>Alphaproteobacteria</taxon>
        <taxon>Rhodospirillales</taxon>
        <taxon>Thalassospiraceae</taxon>
        <taxon>Thalassospira</taxon>
    </lineage>
</organism>
<dbReference type="CDD" id="cd06261">
    <property type="entry name" value="TM_PBP2"/>
    <property type="match status" value="1"/>
</dbReference>
<keyword evidence="4" id="KW-1003">Cell membrane</keyword>
<keyword evidence="6 9" id="KW-0812">Transmembrane</keyword>
<gene>
    <name evidence="11" type="ORF">AUP42_11365</name>
</gene>
<reference evidence="11 12" key="1">
    <citation type="submission" date="2015-12" db="EMBL/GenBank/DDBJ databases">
        <title>Genome sequence of Thalassospira lucentensis MCCC 1A02072.</title>
        <authorList>
            <person name="Lu L."/>
            <person name="Lai Q."/>
            <person name="Shao Z."/>
            <person name="Qian P."/>
        </authorList>
    </citation>
    <scope>NUCLEOTIDE SEQUENCE [LARGE SCALE GENOMIC DNA]</scope>
    <source>
        <strain evidence="11 12">MCCC 1A02072</strain>
    </source>
</reference>
<dbReference type="GO" id="GO:0006865">
    <property type="term" value="P:amino acid transport"/>
    <property type="evidence" value="ECO:0007669"/>
    <property type="project" value="TreeGrafter"/>
</dbReference>
<feature type="domain" description="ABC transmembrane type-1" evidence="10">
    <location>
        <begin position="20"/>
        <end position="221"/>
    </location>
</feature>
<feature type="transmembrane region" description="Helical" evidence="9">
    <location>
        <begin position="20"/>
        <end position="43"/>
    </location>
</feature>
<dbReference type="Proteomes" id="UP000076335">
    <property type="component" value="Unassembled WGS sequence"/>
</dbReference>
<dbReference type="GO" id="GO:0043190">
    <property type="term" value="C:ATP-binding cassette (ABC) transporter complex"/>
    <property type="evidence" value="ECO:0007669"/>
    <property type="project" value="InterPro"/>
</dbReference>
<dbReference type="Pfam" id="PF00528">
    <property type="entry name" value="BPD_transp_1"/>
    <property type="match status" value="1"/>
</dbReference>
<protein>
    <submittedName>
        <fullName evidence="11">ABC transporter permease</fullName>
    </submittedName>
</protein>
<evidence type="ECO:0000256" key="1">
    <source>
        <dbReference type="ARBA" id="ARBA00004429"/>
    </source>
</evidence>
<keyword evidence="8 9" id="KW-0472">Membrane</keyword>
<comment type="caution">
    <text evidence="11">The sequence shown here is derived from an EMBL/GenBank/DDBJ whole genome shotgun (WGS) entry which is preliminary data.</text>
</comment>
<evidence type="ECO:0000256" key="2">
    <source>
        <dbReference type="ARBA" id="ARBA00010072"/>
    </source>
</evidence>
<proteinExistence type="inferred from homology"/>
<evidence type="ECO:0000313" key="11">
    <source>
        <dbReference type="EMBL" id="KZB68064.1"/>
    </source>
</evidence>
<accession>A0A154LBD2</accession>
<evidence type="ECO:0000313" key="12">
    <source>
        <dbReference type="Proteomes" id="UP000076335"/>
    </source>
</evidence>
<evidence type="ECO:0000256" key="3">
    <source>
        <dbReference type="ARBA" id="ARBA00022448"/>
    </source>
</evidence>
<dbReference type="AlphaFoldDB" id="A0A154LBD2"/>
<name>A0A154LBD2_9PROT</name>
<dbReference type="InterPro" id="IPR035906">
    <property type="entry name" value="MetI-like_sf"/>
</dbReference>
<feature type="transmembrane region" description="Helical" evidence="9">
    <location>
        <begin position="202"/>
        <end position="221"/>
    </location>
</feature>
<dbReference type="PANTHER" id="PTHR30614:SF10">
    <property type="entry name" value="ARGININE ABC TRANSPORTER PERMEASE PROTEIN ARTM"/>
    <property type="match status" value="1"/>
</dbReference>
<dbReference type="NCBIfam" id="TIGR01726">
    <property type="entry name" value="HEQRo_perm_3TM"/>
    <property type="match status" value="1"/>
</dbReference>
<dbReference type="SUPFAM" id="SSF161098">
    <property type="entry name" value="MetI-like"/>
    <property type="match status" value="1"/>
</dbReference>
<dbReference type="InterPro" id="IPR000515">
    <property type="entry name" value="MetI-like"/>
</dbReference>
<evidence type="ECO:0000256" key="6">
    <source>
        <dbReference type="ARBA" id="ARBA00022692"/>
    </source>
</evidence>
<feature type="transmembrane region" description="Helical" evidence="9">
    <location>
        <begin position="101"/>
        <end position="118"/>
    </location>
</feature>
<dbReference type="GO" id="GO:0022857">
    <property type="term" value="F:transmembrane transporter activity"/>
    <property type="evidence" value="ECO:0007669"/>
    <property type="project" value="InterPro"/>
</dbReference>
<dbReference type="PANTHER" id="PTHR30614">
    <property type="entry name" value="MEMBRANE COMPONENT OF AMINO ACID ABC TRANSPORTER"/>
    <property type="match status" value="1"/>
</dbReference>
<dbReference type="EMBL" id="LPVY01000003">
    <property type="protein sequence ID" value="KZB68064.1"/>
    <property type="molecule type" value="Genomic_DNA"/>
</dbReference>
<evidence type="ECO:0000256" key="5">
    <source>
        <dbReference type="ARBA" id="ARBA00022519"/>
    </source>
</evidence>
<evidence type="ECO:0000259" key="10">
    <source>
        <dbReference type="PROSITE" id="PS50928"/>
    </source>
</evidence>
<comment type="similarity">
    <text evidence="2">Belongs to the binding-protein-dependent transport system permease family. HisMQ subfamily.</text>
</comment>
<dbReference type="PROSITE" id="PS50928">
    <property type="entry name" value="ABC_TM1"/>
    <property type="match status" value="1"/>
</dbReference>
<feature type="transmembrane region" description="Helical" evidence="9">
    <location>
        <begin position="55"/>
        <end position="77"/>
    </location>
</feature>
<dbReference type="InterPro" id="IPR043429">
    <property type="entry name" value="ArtM/GltK/GlnP/TcyL/YhdX-like"/>
</dbReference>
<dbReference type="Gene3D" id="1.10.3720.10">
    <property type="entry name" value="MetI-like"/>
    <property type="match status" value="1"/>
</dbReference>
<keyword evidence="7 9" id="KW-1133">Transmembrane helix</keyword>
<dbReference type="RefSeq" id="WP_197468238.1">
    <property type="nucleotide sequence ID" value="NZ_CP136684.1"/>
</dbReference>
<dbReference type="InterPro" id="IPR010065">
    <property type="entry name" value="AA_ABC_transptr_permease_3TM"/>
</dbReference>
<evidence type="ECO:0000256" key="9">
    <source>
        <dbReference type="RuleBase" id="RU363032"/>
    </source>
</evidence>
<keyword evidence="3 9" id="KW-0813">Transport</keyword>
<evidence type="ECO:0000256" key="8">
    <source>
        <dbReference type="ARBA" id="ARBA00023136"/>
    </source>
</evidence>
<keyword evidence="5" id="KW-0997">Cell inner membrane</keyword>
<evidence type="ECO:0000256" key="4">
    <source>
        <dbReference type="ARBA" id="ARBA00022475"/>
    </source>
</evidence>
<sequence>MFEDLIYVLTKYDSWLWQGFLLTLQLLAVSVVFGTLIAIPLAIARVSKLIWVQALPFAFIYVFRGTPLIAQLFMMYYGCGQLIANIEGIQDHWSWTYLRDPYWYCLLTFVLNTAAYMAEIMRGGIQNVPNGEIEAARACGMRPATIYRRIIFPRMWQIIWPAYTNDVIFTLKATSLASTVTMMELTGAARKIVARTALPYEAFISAGVIYLIIVYVLTFGFKGVEKYLRRNENRKENKSTIAKAGGHI</sequence>